<keyword evidence="3" id="KW-0378">Hydrolase</keyword>
<proteinExistence type="inferred from homology"/>
<dbReference type="Proteomes" id="UP000190285">
    <property type="component" value="Unassembled WGS sequence"/>
</dbReference>
<dbReference type="EMBL" id="FUZT01000005">
    <property type="protein sequence ID" value="SKC70607.1"/>
    <property type="molecule type" value="Genomic_DNA"/>
</dbReference>
<evidence type="ECO:0000256" key="1">
    <source>
        <dbReference type="ARBA" id="ARBA00010613"/>
    </source>
</evidence>
<dbReference type="PANTHER" id="PTHR23088:SF27">
    <property type="entry name" value="DEAMINATED GLUTATHIONE AMIDASE"/>
    <property type="match status" value="1"/>
</dbReference>
<dbReference type="CDD" id="cd07583">
    <property type="entry name" value="nitrilase_5"/>
    <property type="match status" value="1"/>
</dbReference>
<evidence type="ECO:0000313" key="3">
    <source>
        <dbReference type="EMBL" id="SKC70607.1"/>
    </source>
</evidence>
<dbReference type="GO" id="GO:0016787">
    <property type="term" value="F:hydrolase activity"/>
    <property type="evidence" value="ECO:0007669"/>
    <property type="project" value="UniProtKB-KW"/>
</dbReference>
<comment type="similarity">
    <text evidence="1">Belongs to the carbon-nitrogen hydrolase superfamily. NIT1/NIT2 family.</text>
</comment>
<dbReference type="PROSITE" id="PS01227">
    <property type="entry name" value="UPF0012"/>
    <property type="match status" value="1"/>
</dbReference>
<name>A0A1T5L3K5_9FIRM</name>
<dbReference type="STRING" id="36842.SAMN02194393_02466"/>
<dbReference type="PANTHER" id="PTHR23088">
    <property type="entry name" value="NITRILASE-RELATED"/>
    <property type="match status" value="1"/>
</dbReference>
<dbReference type="InterPro" id="IPR003010">
    <property type="entry name" value="C-N_Hydrolase"/>
</dbReference>
<dbReference type="Gene3D" id="3.60.110.10">
    <property type="entry name" value="Carbon-nitrogen hydrolase"/>
    <property type="match status" value="1"/>
</dbReference>
<keyword evidence="4" id="KW-1185">Reference proteome</keyword>
<dbReference type="RefSeq" id="WP_079491993.1">
    <property type="nucleotide sequence ID" value="NZ_FUZT01000005.1"/>
</dbReference>
<organism evidence="3 4">
    <name type="scientific">Maledivibacter halophilus</name>
    <dbReference type="NCBI Taxonomy" id="36842"/>
    <lineage>
        <taxon>Bacteria</taxon>
        <taxon>Bacillati</taxon>
        <taxon>Bacillota</taxon>
        <taxon>Clostridia</taxon>
        <taxon>Peptostreptococcales</taxon>
        <taxon>Caminicellaceae</taxon>
        <taxon>Maledivibacter</taxon>
    </lineage>
</organism>
<accession>A0A1T5L3K5</accession>
<dbReference type="SUPFAM" id="SSF56317">
    <property type="entry name" value="Carbon-nitrogen hydrolase"/>
    <property type="match status" value="1"/>
</dbReference>
<gene>
    <name evidence="3" type="ORF">SAMN02194393_02466</name>
</gene>
<reference evidence="4" key="1">
    <citation type="submission" date="2017-02" db="EMBL/GenBank/DDBJ databases">
        <authorList>
            <person name="Varghese N."/>
            <person name="Submissions S."/>
        </authorList>
    </citation>
    <scope>NUCLEOTIDE SEQUENCE [LARGE SCALE GENOMIC DNA]</scope>
    <source>
        <strain evidence="4">M1</strain>
    </source>
</reference>
<dbReference type="InterPro" id="IPR001110">
    <property type="entry name" value="UPF0012_CS"/>
</dbReference>
<dbReference type="AlphaFoldDB" id="A0A1T5L3K5"/>
<evidence type="ECO:0000259" key="2">
    <source>
        <dbReference type="PROSITE" id="PS50263"/>
    </source>
</evidence>
<dbReference type="PROSITE" id="PS50263">
    <property type="entry name" value="CN_HYDROLASE"/>
    <property type="match status" value="1"/>
</dbReference>
<dbReference type="OrthoDB" id="9811121at2"/>
<evidence type="ECO:0000313" key="4">
    <source>
        <dbReference type="Proteomes" id="UP000190285"/>
    </source>
</evidence>
<feature type="domain" description="CN hydrolase" evidence="2">
    <location>
        <begin position="1"/>
        <end position="238"/>
    </location>
</feature>
<dbReference type="Pfam" id="PF00795">
    <property type="entry name" value="CN_hydrolase"/>
    <property type="match status" value="1"/>
</dbReference>
<protein>
    <submittedName>
        <fullName evidence="3">Carbon-nitrogen hydrolase</fullName>
    </submittedName>
</protein>
<dbReference type="InterPro" id="IPR036526">
    <property type="entry name" value="C-N_Hydrolase_sf"/>
</dbReference>
<sequence>MKIAIIQLGINDEETKEQRLLRVEGIIDKLKGSDLIILPELWNIGFFSYERYHTESETLDGELVSRLSAKARKKNSYIFTGSFVEERNGKFYNTCVLLDRRGQIIGDYSKIHLFGYGSKERELLSAGEKIEVIDTEFGKVGLSICYDLRFPELYRRMADKGAEIIISCAAWPYPRVENWDVLNKARAIENQCYYLASGCAGTSKGKAFIGRSMVVDPWGTVVTSASERETILKAEIYPENVPKIREEFTPLKDRILK</sequence>